<dbReference type="RefSeq" id="WP_248650159.1">
    <property type="nucleotide sequence ID" value="NZ_CP096659.1"/>
</dbReference>
<feature type="transmembrane region" description="Helical" evidence="1">
    <location>
        <begin position="9"/>
        <end position="29"/>
    </location>
</feature>
<dbReference type="Proteomes" id="UP000830729">
    <property type="component" value="Chromosome"/>
</dbReference>
<reference evidence="2 3" key="1">
    <citation type="submission" date="2022-04" db="EMBL/GenBank/DDBJ databases">
        <title>Diverse halophilic archaea isolated from saline environments.</title>
        <authorList>
            <person name="Cui H.-L."/>
        </authorList>
    </citation>
    <scope>NUCLEOTIDE SEQUENCE [LARGE SCALE GENOMIC DNA]</scope>
    <source>
        <strain evidence="2 3">XZYJT49</strain>
    </source>
</reference>
<evidence type="ECO:0000313" key="3">
    <source>
        <dbReference type="Proteomes" id="UP000830729"/>
    </source>
</evidence>
<organism evidence="2 3">
    <name type="scientific">Halorussus limi</name>
    <dbReference type="NCBI Taxonomy" id="2938695"/>
    <lineage>
        <taxon>Archaea</taxon>
        <taxon>Methanobacteriati</taxon>
        <taxon>Methanobacteriota</taxon>
        <taxon>Stenosarchaea group</taxon>
        <taxon>Halobacteria</taxon>
        <taxon>Halobacteriales</taxon>
        <taxon>Haladaptataceae</taxon>
        <taxon>Halorussus</taxon>
    </lineage>
</organism>
<keyword evidence="1" id="KW-0812">Transmembrane</keyword>
<dbReference type="GeneID" id="72186817"/>
<keyword evidence="1" id="KW-1133">Transmembrane helix</keyword>
<evidence type="ECO:0000256" key="1">
    <source>
        <dbReference type="SAM" id="Phobius"/>
    </source>
</evidence>
<dbReference type="KEGG" id="halx:M0R89_16420"/>
<evidence type="ECO:0000313" key="2">
    <source>
        <dbReference type="EMBL" id="UPV74111.1"/>
    </source>
</evidence>
<dbReference type="EMBL" id="CP096659">
    <property type="protein sequence ID" value="UPV74111.1"/>
    <property type="molecule type" value="Genomic_DNA"/>
</dbReference>
<sequence>MPTRIHRAILFALYQTSVAASILLLPLAILTRQLGVTLPAHKIVQKLEYAYDATA</sequence>
<proteinExistence type="predicted"/>
<keyword evidence="1" id="KW-0472">Membrane</keyword>
<accession>A0A8U0HTJ6</accession>
<name>A0A8U0HTJ6_9EURY</name>
<keyword evidence="3" id="KW-1185">Reference proteome</keyword>
<gene>
    <name evidence="2" type="ORF">M0R89_16420</name>
</gene>
<dbReference type="AlphaFoldDB" id="A0A8U0HTJ6"/>
<protein>
    <submittedName>
        <fullName evidence="2">Uncharacterized protein</fullName>
    </submittedName>
</protein>